<accession>A0A060PXW2</accession>
<keyword evidence="1" id="KW-0436">Ligase</keyword>
<dbReference type="Gene3D" id="3.30.559.10">
    <property type="entry name" value="Chloramphenicol acetyltransferase-like domain"/>
    <property type="match status" value="1"/>
</dbReference>
<feature type="domain" description="Condensation" evidence="2">
    <location>
        <begin position="40"/>
        <end position="229"/>
    </location>
</feature>
<dbReference type="Pfam" id="PF00668">
    <property type="entry name" value="Condensation"/>
    <property type="match status" value="1"/>
</dbReference>
<dbReference type="GO" id="GO:0044550">
    <property type="term" value="P:secondary metabolite biosynthetic process"/>
    <property type="evidence" value="ECO:0007669"/>
    <property type="project" value="TreeGrafter"/>
</dbReference>
<evidence type="ECO:0000259" key="2">
    <source>
        <dbReference type="Pfam" id="PF00668"/>
    </source>
</evidence>
<dbReference type="GO" id="GO:0043041">
    <property type="term" value="P:amino acid activation for nonribosomal peptide biosynthetic process"/>
    <property type="evidence" value="ECO:0007669"/>
    <property type="project" value="TreeGrafter"/>
</dbReference>
<dbReference type="AlphaFoldDB" id="A0A060PXW2"/>
<dbReference type="InterPro" id="IPR001242">
    <property type="entry name" value="Condensation_dom"/>
</dbReference>
<dbReference type="Gene3D" id="3.30.559.30">
    <property type="entry name" value="Nonribosomal peptide synthetase, condensation domain"/>
    <property type="match status" value="1"/>
</dbReference>
<dbReference type="PANTHER" id="PTHR45527">
    <property type="entry name" value="NONRIBOSOMAL PEPTIDE SYNTHETASE"/>
    <property type="match status" value="1"/>
</dbReference>
<dbReference type="EMBL" id="AB701603">
    <property type="protein sequence ID" value="BAO99181.1"/>
    <property type="molecule type" value="Genomic_DNA"/>
</dbReference>
<evidence type="ECO:0000313" key="3">
    <source>
        <dbReference type="EMBL" id="BAO99181.1"/>
    </source>
</evidence>
<reference evidence="3" key="1">
    <citation type="journal article" date="2014" name="BMC Genomics">
        <title>Genome based analysis of type-I polyketide synthase and nonribosomal peptide synthetase gene clusters in seven strains of five representative Nocardia species.</title>
        <authorList>
            <person name="Komaki H."/>
            <person name="Ichikawa N."/>
            <person name="Hosoyama A."/>
            <person name="Takahashi-Nakaguchi A."/>
            <person name="Matsuzawa T."/>
            <person name="Suzuki K."/>
            <person name="Fujita N."/>
            <person name="Gonoi T."/>
        </authorList>
    </citation>
    <scope>NUCLEOTIDE SEQUENCE</scope>
    <source>
        <strain evidence="3">IFM 10847</strain>
    </source>
</reference>
<dbReference type="GO" id="GO:0016874">
    <property type="term" value="F:ligase activity"/>
    <property type="evidence" value="ECO:0007669"/>
    <property type="project" value="UniProtKB-KW"/>
</dbReference>
<protein>
    <submittedName>
        <fullName evidence="3">Putative condensation domain protein</fullName>
    </submittedName>
</protein>
<dbReference type="InterPro" id="IPR023213">
    <property type="entry name" value="CAT-like_dom_sf"/>
</dbReference>
<organism evidence="3">
    <name type="scientific">Nocardia brasiliensis</name>
    <dbReference type="NCBI Taxonomy" id="37326"/>
    <lineage>
        <taxon>Bacteria</taxon>
        <taxon>Bacillati</taxon>
        <taxon>Actinomycetota</taxon>
        <taxon>Actinomycetes</taxon>
        <taxon>Mycobacteriales</taxon>
        <taxon>Nocardiaceae</taxon>
        <taxon>Nocardia</taxon>
    </lineage>
</organism>
<dbReference type="GO" id="GO:0031177">
    <property type="term" value="F:phosphopantetheine binding"/>
    <property type="evidence" value="ECO:0007669"/>
    <property type="project" value="TreeGrafter"/>
</dbReference>
<name>A0A060PXW2_NOCBR</name>
<dbReference type="GO" id="GO:0008610">
    <property type="term" value="P:lipid biosynthetic process"/>
    <property type="evidence" value="ECO:0007669"/>
    <property type="project" value="UniProtKB-ARBA"/>
</dbReference>
<dbReference type="GO" id="GO:0005737">
    <property type="term" value="C:cytoplasm"/>
    <property type="evidence" value="ECO:0007669"/>
    <property type="project" value="TreeGrafter"/>
</dbReference>
<proteinExistence type="predicted"/>
<dbReference type="PANTHER" id="PTHR45527:SF10">
    <property type="entry name" value="PYOCHELIN SYNTHASE PCHF"/>
    <property type="match status" value="1"/>
</dbReference>
<evidence type="ECO:0000256" key="1">
    <source>
        <dbReference type="ARBA" id="ARBA00022598"/>
    </source>
</evidence>
<sequence length="430" mass="46924">MAGRAPGRWNNREWRSVLHRSITRTYLKHFANVHQGADELMPLTGAQRRFHHTRSADPLDRVRILPVFMEFPPGLLSVARLERATRSVLLRHPALRGVADTVGGVPVLRIGPVPADPIVQEIVSSDIDSAVWAALADWPARRGSFRVLLARDEKRDLLAIGFDHLVCDGESTGLVLDELMSGYQSAAQVPDSVAATELNRYREVVQRRLAKEHAASAPEALAHWMSRVRDAGPGRWGRDRDAGEPGGLATAWQHVALPESATDRPFSVLLAACHTALARIPGTAPVAYTWGGHDEAGVVGCFINTVLANPQGESVRESWWEDLEFVDTPFDEVVRAARASHAPWTGHLDLVLTVVDRTHRPVPVLDGVAGTFRYPSGNRVEDPVVVMAVHDEGELSLRIDHDPTIVPTAAATGIAHVIRESFVGTSHVAG</sequence>
<dbReference type="SUPFAM" id="SSF52777">
    <property type="entry name" value="CoA-dependent acyltransferases"/>
    <property type="match status" value="2"/>
</dbReference>